<sequence>MAIEHIGFDYDCASLEIGEAKEPLVEGYRIKPSWNSRDRTVGKSETKIGATQLQGLHGAVEALQISSEFWSVHCQISLVVCP</sequence>
<dbReference type="VEuPathDB" id="FungiDB:AFUB_045910"/>
<accession>B0Y0E6</accession>
<protein>
    <submittedName>
        <fullName evidence="1">Uncharacterized protein</fullName>
    </submittedName>
</protein>
<keyword evidence="2" id="KW-1185">Reference proteome</keyword>
<evidence type="ECO:0000313" key="2">
    <source>
        <dbReference type="Proteomes" id="UP000001699"/>
    </source>
</evidence>
<dbReference type="HOGENOM" id="CLU_2557856_0_0_1"/>
<proteinExistence type="predicted"/>
<reference evidence="1 2" key="1">
    <citation type="journal article" date="2008" name="PLoS Genet.">
        <title>Genomic islands in the pathogenic filamentous fungus Aspergillus fumigatus.</title>
        <authorList>
            <person name="Fedorova N.D."/>
            <person name="Khaldi N."/>
            <person name="Joardar V.S."/>
            <person name="Maiti R."/>
            <person name="Amedeo P."/>
            <person name="Anderson M.J."/>
            <person name="Crabtree J."/>
            <person name="Silva J.C."/>
            <person name="Badger J.H."/>
            <person name="Albarraq A."/>
            <person name="Angiuoli S."/>
            <person name="Bussey H."/>
            <person name="Bowyer P."/>
            <person name="Cotty P.J."/>
            <person name="Dyer P.S."/>
            <person name="Egan A."/>
            <person name="Galens K."/>
            <person name="Fraser-Liggett C.M."/>
            <person name="Haas B.J."/>
            <person name="Inman J.M."/>
            <person name="Kent R."/>
            <person name="Lemieux S."/>
            <person name="Malavazi I."/>
            <person name="Orvis J."/>
            <person name="Roemer T."/>
            <person name="Ronning C.M."/>
            <person name="Sundaram J.P."/>
            <person name="Sutton G."/>
            <person name="Turner G."/>
            <person name="Venter J.C."/>
            <person name="White O.R."/>
            <person name="Whitty B.R."/>
            <person name="Youngman P."/>
            <person name="Wolfe K.H."/>
            <person name="Goldman G.H."/>
            <person name="Wortman J.R."/>
            <person name="Jiang B."/>
            <person name="Denning D.W."/>
            <person name="Nierman W.C."/>
        </authorList>
    </citation>
    <scope>NUCLEOTIDE SEQUENCE [LARGE SCALE GENOMIC DNA]</scope>
    <source>
        <strain evidence="2">CBS 144.89 / FGSC A1163 / CEA10</strain>
    </source>
</reference>
<organism evidence="1 2">
    <name type="scientific">Aspergillus fumigatus (strain CBS 144.89 / FGSC A1163 / CEA10)</name>
    <name type="common">Neosartorya fumigata</name>
    <dbReference type="NCBI Taxonomy" id="451804"/>
    <lineage>
        <taxon>Eukaryota</taxon>
        <taxon>Fungi</taxon>
        <taxon>Dikarya</taxon>
        <taxon>Ascomycota</taxon>
        <taxon>Pezizomycotina</taxon>
        <taxon>Eurotiomycetes</taxon>
        <taxon>Eurotiomycetidae</taxon>
        <taxon>Eurotiales</taxon>
        <taxon>Aspergillaceae</taxon>
        <taxon>Aspergillus</taxon>
        <taxon>Aspergillus subgen. Fumigati</taxon>
    </lineage>
</organism>
<dbReference type="Proteomes" id="UP000001699">
    <property type="component" value="Unassembled WGS sequence"/>
</dbReference>
<evidence type="ECO:0000313" key="1">
    <source>
        <dbReference type="EMBL" id="EDP53416.1"/>
    </source>
</evidence>
<gene>
    <name evidence="1" type="ORF">AFUB_045910</name>
</gene>
<dbReference type="AlphaFoldDB" id="B0Y0E6"/>
<dbReference type="EMBL" id="DS499596">
    <property type="protein sequence ID" value="EDP53416.1"/>
    <property type="molecule type" value="Genomic_DNA"/>
</dbReference>
<name>B0Y0E6_ASPFC</name>